<evidence type="ECO:0000259" key="2">
    <source>
        <dbReference type="Pfam" id="PF04230"/>
    </source>
</evidence>
<dbReference type="Gene3D" id="3.40.50.2000">
    <property type="entry name" value="Glycogen Phosphorylase B"/>
    <property type="match status" value="2"/>
</dbReference>
<protein>
    <submittedName>
        <fullName evidence="3">Exopolysaccharide biosynthesis predicted pyruvyl transferase EpsI</fullName>
    </submittedName>
</protein>
<sequence>MPVTTDNPRPLRRHPLRSVMVTKFTPFPADGGGKLRSLAVLRRLASMGPTTLCCFADGTGDADALRAEGITVHEVPWTPGPLTVAKGILPAGSLSAARFHDARLAAVVREQVARQRPDLLQVEYSQLAPHLRAEGARVRALDCHNAEAALVASYAASAPPLRKVAALVEARLLERVERAGLLAADLVSVVSAKDAERLPVQPRRLVTALNGWEPRPLLEPASDPVAVFVGVLGWQPNADAAQWLAQQVWPHVRASLPQARASLVGRNPSPATLALAGDGLTVTGTVPDVQPYLQQARVALAPLRAGGGTRLKILEALAAGRPVVATSVGADGLEDLVGSGVVVADDPREFAARVVELLDDPARAQDLGRAGAAAVADRYSWDRVLTPWADAVQELVARADPEPPRASPARTLPRPRPGQALAGDGVAGSASTVITDLQQSTLAAFRPLLEGRDVALLDFPNHSNCGDSAIWRGEVAVAEALGCRVVYRCETGTYRREDIARLPESTAVLLHGGGNFGDLWPHFHAFRERVIADFPDRRIIQMPQSIHFQDPAALRRTQQLIAAHRDFVLVVRDHQSHALARTSFDCQVLLAPDMAFMLGARPRTHAATQPILALARTDHETLGEALDPVARAEGLNPVDWGRPRPPAHHPEGFLIRLDLGLDRLPPPLRTLGLLERRQGWIYEWQAEKQLQRGLEHLSRGEVVVTDRLHAHLLAELLGIPHVAMDSGYGKIRSYHETWLADSPLAHVETTAKGAVEKARQLSEELVAR</sequence>
<feature type="domain" description="Polysaccharide pyruvyl transferase" evidence="2">
    <location>
        <begin position="464"/>
        <end position="726"/>
    </location>
</feature>
<evidence type="ECO:0000313" key="3">
    <source>
        <dbReference type="EMBL" id="PRY12985.1"/>
    </source>
</evidence>
<comment type="caution">
    <text evidence="3">The sequence shown here is derived from an EMBL/GenBank/DDBJ whole genome shotgun (WGS) entry which is preliminary data.</text>
</comment>
<dbReference type="InterPro" id="IPR007345">
    <property type="entry name" value="Polysacch_pyruvyl_Trfase"/>
</dbReference>
<dbReference type="EMBL" id="PVZF01000009">
    <property type="protein sequence ID" value="PRY12985.1"/>
    <property type="molecule type" value="Genomic_DNA"/>
</dbReference>
<dbReference type="SUPFAM" id="SSF53756">
    <property type="entry name" value="UDP-Glycosyltransferase/glycogen phosphorylase"/>
    <property type="match status" value="1"/>
</dbReference>
<gene>
    <name evidence="3" type="ORF">CLV37_109173</name>
</gene>
<dbReference type="AlphaFoldDB" id="A0A2T0R0Y1"/>
<dbReference type="PANTHER" id="PTHR12526">
    <property type="entry name" value="GLYCOSYLTRANSFERASE"/>
    <property type="match status" value="1"/>
</dbReference>
<feature type="region of interest" description="Disordered" evidence="1">
    <location>
        <begin position="398"/>
        <end position="425"/>
    </location>
</feature>
<dbReference type="GO" id="GO:0016757">
    <property type="term" value="F:glycosyltransferase activity"/>
    <property type="evidence" value="ECO:0007669"/>
    <property type="project" value="TreeGrafter"/>
</dbReference>
<dbReference type="Pfam" id="PF13692">
    <property type="entry name" value="Glyco_trans_1_4"/>
    <property type="match status" value="1"/>
</dbReference>
<accession>A0A2T0R0Y1</accession>
<dbReference type="PANTHER" id="PTHR12526:SF600">
    <property type="entry name" value="GLYCOSYL TRANSFERASE GROUP 1"/>
    <property type="match status" value="1"/>
</dbReference>
<organism evidence="3 4">
    <name type="scientific">Kineococcus rhizosphaerae</name>
    <dbReference type="NCBI Taxonomy" id="559628"/>
    <lineage>
        <taxon>Bacteria</taxon>
        <taxon>Bacillati</taxon>
        <taxon>Actinomycetota</taxon>
        <taxon>Actinomycetes</taxon>
        <taxon>Kineosporiales</taxon>
        <taxon>Kineosporiaceae</taxon>
        <taxon>Kineococcus</taxon>
    </lineage>
</organism>
<name>A0A2T0R0Y1_9ACTN</name>
<evidence type="ECO:0000256" key="1">
    <source>
        <dbReference type="SAM" id="MobiDB-lite"/>
    </source>
</evidence>
<reference evidence="3 4" key="1">
    <citation type="submission" date="2018-03" db="EMBL/GenBank/DDBJ databases">
        <title>Genomic Encyclopedia of Archaeal and Bacterial Type Strains, Phase II (KMG-II): from individual species to whole genera.</title>
        <authorList>
            <person name="Goeker M."/>
        </authorList>
    </citation>
    <scope>NUCLEOTIDE SEQUENCE [LARGE SCALE GENOMIC DNA]</scope>
    <source>
        <strain evidence="3 4">DSM 19711</strain>
    </source>
</reference>
<evidence type="ECO:0000313" key="4">
    <source>
        <dbReference type="Proteomes" id="UP000238083"/>
    </source>
</evidence>
<dbReference type="Proteomes" id="UP000238083">
    <property type="component" value="Unassembled WGS sequence"/>
</dbReference>
<dbReference type="CDD" id="cd03801">
    <property type="entry name" value="GT4_PimA-like"/>
    <property type="match status" value="1"/>
</dbReference>
<keyword evidence="3" id="KW-0808">Transferase</keyword>
<dbReference type="Pfam" id="PF04230">
    <property type="entry name" value="PS_pyruv_trans"/>
    <property type="match status" value="1"/>
</dbReference>
<keyword evidence="4" id="KW-1185">Reference proteome</keyword>
<proteinExistence type="predicted"/>